<dbReference type="Proteomes" id="UP001187192">
    <property type="component" value="Unassembled WGS sequence"/>
</dbReference>
<proteinExistence type="predicted"/>
<accession>A0AA88ELG3</accession>
<gene>
    <name evidence="2" type="ORF">TIFTF001_053758</name>
</gene>
<dbReference type="EMBL" id="BTGU01013329">
    <property type="protein sequence ID" value="GMN73891.1"/>
    <property type="molecule type" value="Genomic_DNA"/>
</dbReference>
<feature type="region of interest" description="Disordered" evidence="1">
    <location>
        <begin position="20"/>
        <end position="51"/>
    </location>
</feature>
<evidence type="ECO:0000256" key="1">
    <source>
        <dbReference type="SAM" id="MobiDB-lite"/>
    </source>
</evidence>
<sequence length="51" mass="5409">MVANVAARIAIELASSCSISRTSGPHRLSQRSKLSSSSVANLKSHEAIETR</sequence>
<evidence type="ECO:0000313" key="3">
    <source>
        <dbReference type="Proteomes" id="UP001187192"/>
    </source>
</evidence>
<name>A0AA88ELG3_FICCA</name>
<organism evidence="2 3">
    <name type="scientific">Ficus carica</name>
    <name type="common">Common fig</name>
    <dbReference type="NCBI Taxonomy" id="3494"/>
    <lineage>
        <taxon>Eukaryota</taxon>
        <taxon>Viridiplantae</taxon>
        <taxon>Streptophyta</taxon>
        <taxon>Embryophyta</taxon>
        <taxon>Tracheophyta</taxon>
        <taxon>Spermatophyta</taxon>
        <taxon>Magnoliopsida</taxon>
        <taxon>eudicotyledons</taxon>
        <taxon>Gunneridae</taxon>
        <taxon>Pentapetalae</taxon>
        <taxon>rosids</taxon>
        <taxon>fabids</taxon>
        <taxon>Rosales</taxon>
        <taxon>Moraceae</taxon>
        <taxon>Ficeae</taxon>
        <taxon>Ficus</taxon>
    </lineage>
</organism>
<dbReference type="AlphaFoldDB" id="A0AA88ELG3"/>
<reference evidence="2" key="1">
    <citation type="submission" date="2023-07" db="EMBL/GenBank/DDBJ databases">
        <title>draft genome sequence of fig (Ficus carica).</title>
        <authorList>
            <person name="Takahashi T."/>
            <person name="Nishimura K."/>
        </authorList>
    </citation>
    <scope>NUCLEOTIDE SEQUENCE</scope>
</reference>
<comment type="caution">
    <text evidence="2">The sequence shown here is derived from an EMBL/GenBank/DDBJ whole genome shotgun (WGS) entry which is preliminary data.</text>
</comment>
<keyword evidence="3" id="KW-1185">Reference proteome</keyword>
<evidence type="ECO:0000313" key="2">
    <source>
        <dbReference type="EMBL" id="GMN73891.1"/>
    </source>
</evidence>
<protein>
    <submittedName>
        <fullName evidence="2">Uncharacterized protein</fullName>
    </submittedName>
</protein>